<dbReference type="Gene3D" id="4.10.280.10">
    <property type="entry name" value="Helix-loop-helix DNA-binding domain"/>
    <property type="match status" value="1"/>
</dbReference>
<name>A0A3B4CKG3_PYGNA</name>
<evidence type="ECO:0000256" key="8">
    <source>
        <dbReference type="ARBA" id="ARBA00023163"/>
    </source>
</evidence>
<dbReference type="GO" id="GO:0007219">
    <property type="term" value="P:Notch signaling pathway"/>
    <property type="evidence" value="ECO:0007669"/>
    <property type="project" value="Ensembl"/>
</dbReference>
<evidence type="ECO:0000256" key="5">
    <source>
        <dbReference type="ARBA" id="ARBA00022902"/>
    </source>
</evidence>
<dbReference type="GO" id="GO:0097150">
    <property type="term" value="P:neuronal stem cell population maintenance"/>
    <property type="evidence" value="ECO:0007669"/>
    <property type="project" value="UniProtKB-ARBA"/>
</dbReference>
<evidence type="ECO:0000256" key="9">
    <source>
        <dbReference type="ARBA" id="ARBA00023242"/>
    </source>
</evidence>
<dbReference type="Pfam" id="PF00010">
    <property type="entry name" value="HLH"/>
    <property type="match status" value="1"/>
</dbReference>
<keyword evidence="9" id="KW-0539">Nucleus</keyword>
<evidence type="ECO:0000256" key="14">
    <source>
        <dbReference type="SAM" id="MobiDB-lite"/>
    </source>
</evidence>
<dbReference type="PANTHER" id="PTHR10985">
    <property type="entry name" value="BASIC HELIX-LOOP-HELIX TRANSCRIPTION FACTOR, HES-RELATED"/>
    <property type="match status" value="1"/>
</dbReference>
<evidence type="ECO:0000313" key="17">
    <source>
        <dbReference type="Proteomes" id="UP001501920"/>
    </source>
</evidence>
<organism evidence="16 17">
    <name type="scientific">Pygocentrus nattereri</name>
    <name type="common">Red-bellied piranha</name>
    <dbReference type="NCBI Taxonomy" id="42514"/>
    <lineage>
        <taxon>Eukaryota</taxon>
        <taxon>Metazoa</taxon>
        <taxon>Chordata</taxon>
        <taxon>Craniata</taxon>
        <taxon>Vertebrata</taxon>
        <taxon>Euteleostomi</taxon>
        <taxon>Actinopterygii</taxon>
        <taxon>Neopterygii</taxon>
        <taxon>Teleostei</taxon>
        <taxon>Ostariophysi</taxon>
        <taxon>Characiformes</taxon>
        <taxon>Characoidei</taxon>
        <taxon>Pygocentrus</taxon>
    </lineage>
</organism>
<dbReference type="GO" id="GO:0046983">
    <property type="term" value="F:protein dimerization activity"/>
    <property type="evidence" value="ECO:0007669"/>
    <property type="project" value="InterPro"/>
</dbReference>
<reference evidence="16" key="2">
    <citation type="submission" date="2025-08" db="UniProtKB">
        <authorList>
            <consortium name="Ensembl"/>
        </authorList>
    </citation>
    <scope>IDENTIFICATION</scope>
</reference>
<dbReference type="PROSITE" id="PS50888">
    <property type="entry name" value="BHLH"/>
    <property type="match status" value="1"/>
</dbReference>
<keyword evidence="17" id="KW-1185">Reference proteome</keyword>
<dbReference type="OMA" id="GRVYKNL"/>
<feature type="domain" description="BHLH" evidence="15">
    <location>
        <begin position="21"/>
        <end position="77"/>
    </location>
</feature>
<dbReference type="GeneTree" id="ENSGT00940000163190"/>
<feature type="region of interest" description="Disordered" evidence="14">
    <location>
        <begin position="112"/>
        <end position="166"/>
    </location>
</feature>
<dbReference type="SMART" id="SM00353">
    <property type="entry name" value="HLH"/>
    <property type="match status" value="1"/>
</dbReference>
<dbReference type="Proteomes" id="UP001501920">
    <property type="component" value="Chromosome 9"/>
</dbReference>
<evidence type="ECO:0000256" key="10">
    <source>
        <dbReference type="ARBA" id="ARBA00023791"/>
    </source>
</evidence>
<protein>
    <recommendedName>
        <fullName evidence="12">Transcription factor HES-5</fullName>
    </recommendedName>
    <alternativeName>
        <fullName evidence="13">Hairy and enhancer of split 5</fullName>
    </alternativeName>
</protein>
<sequence length="166" mass="19279">MAPHSTTLFNFDHMRFSDKDRFKLRKPIVEKMRRDRINSCIDQLKKLLEKELHSQDPSTKLEKADILEMTVSFLKQQQQLPAVLAQRDYNEGYSHCWRESLHFLNIHSSRGQPAQELQQLHQAQRSASTELSCSPPSPSNSSTSSSKHSLTAQQQQQPGRPVWRPW</sequence>
<dbReference type="InterPro" id="IPR011598">
    <property type="entry name" value="bHLH_dom"/>
</dbReference>
<keyword evidence="3" id="KW-0678">Repressor</keyword>
<reference evidence="16" key="3">
    <citation type="submission" date="2025-09" db="UniProtKB">
        <authorList>
            <consortium name="Ensembl"/>
        </authorList>
    </citation>
    <scope>IDENTIFICATION</scope>
</reference>
<evidence type="ECO:0000259" key="15">
    <source>
        <dbReference type="PROSITE" id="PS50888"/>
    </source>
</evidence>
<dbReference type="OrthoDB" id="6085656at2759"/>
<reference evidence="16 17" key="1">
    <citation type="submission" date="2020-10" db="EMBL/GenBank/DDBJ databases">
        <title>Pygocentrus nattereri (red-bellied piranha) genome, fPygNat1, primary haplotype.</title>
        <authorList>
            <person name="Myers G."/>
            <person name="Meyer A."/>
            <person name="Karagic N."/>
            <person name="Pippel M."/>
            <person name="Winkler S."/>
            <person name="Tracey A."/>
            <person name="Wood J."/>
            <person name="Formenti G."/>
            <person name="Howe K."/>
            <person name="Fedrigo O."/>
            <person name="Jarvis E.D."/>
        </authorList>
    </citation>
    <scope>NUCLEOTIDE SEQUENCE [LARGE SCALE GENOMIC DNA]</scope>
</reference>
<dbReference type="GO" id="GO:0001756">
    <property type="term" value="P:somitogenesis"/>
    <property type="evidence" value="ECO:0007669"/>
    <property type="project" value="Ensembl"/>
</dbReference>
<dbReference type="RefSeq" id="XP_017562110.1">
    <property type="nucleotide sequence ID" value="XM_017706621.2"/>
</dbReference>
<dbReference type="STRING" id="42514.ENSPNAP00000012507"/>
<dbReference type="GO" id="GO:0005634">
    <property type="term" value="C:nucleus"/>
    <property type="evidence" value="ECO:0007669"/>
    <property type="project" value="UniProtKB-SubCell"/>
</dbReference>
<dbReference type="GeneID" id="108432633"/>
<evidence type="ECO:0000256" key="4">
    <source>
        <dbReference type="ARBA" id="ARBA00022782"/>
    </source>
</evidence>
<dbReference type="GO" id="GO:0045596">
    <property type="term" value="P:negative regulation of cell differentiation"/>
    <property type="evidence" value="ECO:0007669"/>
    <property type="project" value="UniProtKB-ARBA"/>
</dbReference>
<evidence type="ECO:0000256" key="6">
    <source>
        <dbReference type="ARBA" id="ARBA00023015"/>
    </source>
</evidence>
<evidence type="ECO:0000256" key="12">
    <source>
        <dbReference type="ARBA" id="ARBA00072975"/>
    </source>
</evidence>
<keyword evidence="7" id="KW-0238">DNA-binding</keyword>
<dbReference type="CTD" id="402914"/>
<feature type="compositionally biased region" description="Low complexity" evidence="14">
    <location>
        <begin position="139"/>
        <end position="149"/>
    </location>
</feature>
<dbReference type="AlphaFoldDB" id="A0A3B4CKG3"/>
<accession>A0A3B4CKG3</accession>
<dbReference type="InterPro" id="IPR036638">
    <property type="entry name" value="HLH_DNA-bd_sf"/>
</dbReference>
<comment type="function">
    <text evidence="11">Transcriptional repressor of genes that require a bHLH protein for their transcription. Plays an important role as neurogenesis negative regulator.</text>
</comment>
<evidence type="ECO:0000256" key="2">
    <source>
        <dbReference type="ARBA" id="ARBA00022473"/>
    </source>
</evidence>
<dbReference type="GO" id="GO:0030154">
    <property type="term" value="P:cell differentiation"/>
    <property type="evidence" value="ECO:0007669"/>
    <property type="project" value="UniProtKB-KW"/>
</dbReference>
<proteinExistence type="predicted"/>
<evidence type="ECO:0000256" key="7">
    <source>
        <dbReference type="ARBA" id="ARBA00023125"/>
    </source>
</evidence>
<evidence type="ECO:0000256" key="11">
    <source>
        <dbReference type="ARBA" id="ARBA00060201"/>
    </source>
</evidence>
<dbReference type="FunFam" id="4.10.280.10:FF:000033">
    <property type="entry name" value="Transcription factor HES-5"/>
    <property type="match status" value="1"/>
</dbReference>
<evidence type="ECO:0000256" key="13">
    <source>
        <dbReference type="ARBA" id="ARBA00081413"/>
    </source>
</evidence>
<comment type="subunit">
    <text evidence="10">Transcription repression requires formation of a complex with a corepressor protein of the Groucho/TLE family.</text>
</comment>
<keyword evidence="4" id="KW-0221">Differentiation</keyword>
<keyword evidence="6" id="KW-0805">Transcription regulation</keyword>
<dbReference type="SUPFAM" id="SSF47459">
    <property type="entry name" value="HLH, helix-loop-helix DNA-binding domain"/>
    <property type="match status" value="1"/>
</dbReference>
<dbReference type="GO" id="GO:0003677">
    <property type="term" value="F:DNA binding"/>
    <property type="evidence" value="ECO:0007669"/>
    <property type="project" value="UniProtKB-KW"/>
</dbReference>
<dbReference type="GO" id="GO:0007420">
    <property type="term" value="P:brain development"/>
    <property type="evidence" value="ECO:0007669"/>
    <property type="project" value="Ensembl"/>
</dbReference>
<evidence type="ECO:0000313" key="16">
    <source>
        <dbReference type="Ensembl" id="ENSPNAP00000012507.1"/>
    </source>
</evidence>
<dbReference type="InterPro" id="IPR050370">
    <property type="entry name" value="HES_HEY"/>
</dbReference>
<feature type="compositionally biased region" description="Polar residues" evidence="14">
    <location>
        <begin position="112"/>
        <end position="131"/>
    </location>
</feature>
<keyword evidence="8" id="KW-0804">Transcription</keyword>
<keyword evidence="2" id="KW-0217">Developmental protein</keyword>
<dbReference type="Ensembl" id="ENSPNAT00000019801.2">
    <property type="protein sequence ID" value="ENSPNAP00000012507.1"/>
    <property type="gene ID" value="ENSPNAG00000018270.2"/>
</dbReference>
<dbReference type="CDD" id="cd11461">
    <property type="entry name" value="bHLH-O_HES5"/>
    <property type="match status" value="1"/>
</dbReference>
<evidence type="ECO:0000256" key="3">
    <source>
        <dbReference type="ARBA" id="ARBA00022491"/>
    </source>
</evidence>
<comment type="subcellular location">
    <subcellularLocation>
        <location evidence="1">Nucleus</location>
    </subcellularLocation>
</comment>
<evidence type="ECO:0000256" key="1">
    <source>
        <dbReference type="ARBA" id="ARBA00004123"/>
    </source>
</evidence>
<keyword evidence="5" id="KW-0524">Neurogenesis</keyword>